<dbReference type="InterPro" id="IPR006748">
    <property type="entry name" value="NH2Glyco/OHUrea_AB-resist_kin"/>
</dbReference>
<dbReference type="SUPFAM" id="SSF56112">
    <property type="entry name" value="Protein kinase-like (PK-like)"/>
    <property type="match status" value="1"/>
</dbReference>
<dbReference type="EMBL" id="JBHMCT010000003">
    <property type="protein sequence ID" value="MFB9552891.1"/>
    <property type="molecule type" value="Genomic_DNA"/>
</dbReference>
<name>A0ABV5QHD2_9ACTN</name>
<accession>A0ABV5QHD2</accession>
<keyword evidence="2" id="KW-1185">Reference proteome</keyword>
<sequence length="325" mass="34281">MEFRVGRVIEIPAELAASQARYNGEAGRAFVAALPGRAEEFLGRWGLRVTGPSLYGVASLVLPVTRDGVPAALKLQLLDEESEGEPVALRTWDGAGAVRLLEHDPGTGTMLLERADETRHLSTLGDSREAVRILAGLLRRLVAVPAPPGLRRLGDVAADMVAATPAAAARLGAEDAALLRDCAAAVREVMGEPGDRLLHWDLHYDNILASEREPWLAIDPKPLAGDPGFDLLPALTDLWDEAGSGGAAGAGKGAGAGAGGGVPDPGEVLWRFDLLTEHLGLDRGRAVAWTLGRVLQNGLWDVEDGEPALDPDQVSIARNLLARRG</sequence>
<dbReference type="RefSeq" id="WP_382745552.1">
    <property type="nucleotide sequence ID" value="NZ_BAAAWU010000001.1"/>
</dbReference>
<proteinExistence type="predicted"/>
<dbReference type="InterPro" id="IPR011009">
    <property type="entry name" value="Kinase-like_dom_sf"/>
</dbReference>
<reference evidence="1 2" key="1">
    <citation type="submission" date="2024-09" db="EMBL/GenBank/DDBJ databases">
        <authorList>
            <person name="Sun Q."/>
            <person name="Mori K."/>
        </authorList>
    </citation>
    <scope>NUCLEOTIDE SEQUENCE [LARGE SCALE GENOMIC DNA]</scope>
    <source>
        <strain evidence="1 2">JCM 4414</strain>
    </source>
</reference>
<evidence type="ECO:0000313" key="1">
    <source>
        <dbReference type="EMBL" id="MFB9552891.1"/>
    </source>
</evidence>
<dbReference type="Proteomes" id="UP001589716">
    <property type="component" value="Unassembled WGS sequence"/>
</dbReference>
<organism evidence="1 2">
    <name type="scientific">Streptomyces roseoviridis</name>
    <dbReference type="NCBI Taxonomy" id="67361"/>
    <lineage>
        <taxon>Bacteria</taxon>
        <taxon>Bacillati</taxon>
        <taxon>Actinomycetota</taxon>
        <taxon>Actinomycetes</taxon>
        <taxon>Kitasatosporales</taxon>
        <taxon>Streptomycetaceae</taxon>
        <taxon>Streptomyces</taxon>
    </lineage>
</organism>
<dbReference type="Pfam" id="PF04655">
    <property type="entry name" value="APH_6_hur"/>
    <property type="match status" value="1"/>
</dbReference>
<evidence type="ECO:0000313" key="2">
    <source>
        <dbReference type="Proteomes" id="UP001589716"/>
    </source>
</evidence>
<protein>
    <submittedName>
        <fullName evidence="1">Aminoglycoside phosphotransferase family protein</fullName>
    </submittedName>
</protein>
<gene>
    <name evidence="1" type="ORF">ACFFTP_01605</name>
</gene>
<comment type="caution">
    <text evidence="1">The sequence shown here is derived from an EMBL/GenBank/DDBJ whole genome shotgun (WGS) entry which is preliminary data.</text>
</comment>